<dbReference type="PANTHER" id="PTHR45797:SF1">
    <property type="entry name" value="HELICASE ARIP4"/>
    <property type="match status" value="1"/>
</dbReference>
<keyword evidence="11" id="KW-1185">Reference proteome</keyword>
<keyword evidence="5" id="KW-0067">ATP-binding</keyword>
<sequence length="383" mass="42868">MFVYVPPDVIELSSGDEDALRISSEEDNNEDRSITPGTEESSGSHVNDSLNQPDAQGRVLVNINHPGDEEDLFLAPQLARAVKPHQIGGIRFLYDNLVESLERYKGSSGFGCILAHSMGLGKTLQVISFIDVLLRHTGAKTVLAIVPTGGDYACPFVNTLQNWLAEFNLWLPAAESLPPDTDPAQVLPRTFKVHILNDEHKTTVARAKVVEDWTRDGGVLLMGYEMYRLLSLKKSFVTGRKRKSKKPAGPVIIDLDEEDRQQELMKGLSDICGALSRPGPDVVICDEGHRIKNCHASTSQALKNIRSRRRVVLTGYPLQNNLIEYWCMVDFVRPDFLGTRQEFSNMFERPILNGQCIDSTPQDVQLMRYRSHVLHSLLEGFVQ</sequence>
<proteinExistence type="inferred from homology"/>
<dbReference type="InterPro" id="IPR014001">
    <property type="entry name" value="Helicase_ATP-bd"/>
</dbReference>
<evidence type="ECO:0000256" key="3">
    <source>
        <dbReference type="ARBA" id="ARBA00022741"/>
    </source>
</evidence>
<dbReference type="GO" id="GO:0005524">
    <property type="term" value="F:ATP binding"/>
    <property type="evidence" value="ECO:0007669"/>
    <property type="project" value="UniProtKB-KW"/>
</dbReference>
<protein>
    <recommendedName>
        <fullName evidence="9">Helicase ATP-binding domain-containing protein</fullName>
    </recommendedName>
</protein>
<dbReference type="PANTHER" id="PTHR45797">
    <property type="entry name" value="RAD54-LIKE"/>
    <property type="match status" value="1"/>
</dbReference>
<dbReference type="InterPro" id="IPR027417">
    <property type="entry name" value="P-loop_NTPase"/>
</dbReference>
<dbReference type="InterPro" id="IPR000330">
    <property type="entry name" value="SNF2_N"/>
</dbReference>
<dbReference type="PROSITE" id="PS51192">
    <property type="entry name" value="HELICASE_ATP_BIND_1"/>
    <property type="match status" value="1"/>
</dbReference>
<dbReference type="GO" id="GO:0003677">
    <property type="term" value="F:DNA binding"/>
    <property type="evidence" value="ECO:0007669"/>
    <property type="project" value="UniProtKB-KW"/>
</dbReference>
<keyword evidence="6" id="KW-0238">DNA-binding</keyword>
<feature type="non-terminal residue" evidence="10">
    <location>
        <position position="383"/>
    </location>
</feature>
<dbReference type="Gene3D" id="3.40.50.10810">
    <property type="entry name" value="Tandem AAA-ATPase domain"/>
    <property type="match status" value="1"/>
</dbReference>
<dbReference type="EMBL" id="JAMKFB020000022">
    <property type="protein sequence ID" value="KAL0160655.1"/>
    <property type="molecule type" value="Genomic_DNA"/>
</dbReference>
<dbReference type="CDD" id="cd18069">
    <property type="entry name" value="DEXHc_ARIP4"/>
    <property type="match status" value="1"/>
</dbReference>
<dbReference type="InterPro" id="IPR044573">
    <property type="entry name" value="ARIP4_DEXHc"/>
</dbReference>
<dbReference type="Proteomes" id="UP001529510">
    <property type="component" value="Unassembled WGS sequence"/>
</dbReference>
<evidence type="ECO:0000256" key="4">
    <source>
        <dbReference type="ARBA" id="ARBA00022806"/>
    </source>
</evidence>
<dbReference type="GO" id="GO:0004386">
    <property type="term" value="F:helicase activity"/>
    <property type="evidence" value="ECO:0007669"/>
    <property type="project" value="UniProtKB-KW"/>
</dbReference>
<dbReference type="Pfam" id="PF00176">
    <property type="entry name" value="SNF2-rel_dom"/>
    <property type="match status" value="1"/>
</dbReference>
<dbReference type="SMART" id="SM00487">
    <property type="entry name" value="DEXDc"/>
    <property type="match status" value="1"/>
</dbReference>
<gene>
    <name evidence="10" type="ORF">M9458_044380</name>
</gene>
<evidence type="ECO:0000256" key="7">
    <source>
        <dbReference type="ARBA" id="ARBA00023242"/>
    </source>
</evidence>
<feature type="compositionally biased region" description="Polar residues" evidence="8">
    <location>
        <begin position="35"/>
        <end position="52"/>
    </location>
</feature>
<keyword evidence="3" id="KW-0547">Nucleotide-binding</keyword>
<evidence type="ECO:0000256" key="6">
    <source>
        <dbReference type="ARBA" id="ARBA00023125"/>
    </source>
</evidence>
<comment type="subcellular location">
    <subcellularLocation>
        <location evidence="1">Nucleus</location>
    </subcellularLocation>
</comment>
<organism evidence="10 11">
    <name type="scientific">Cirrhinus mrigala</name>
    <name type="common">Mrigala</name>
    <dbReference type="NCBI Taxonomy" id="683832"/>
    <lineage>
        <taxon>Eukaryota</taxon>
        <taxon>Metazoa</taxon>
        <taxon>Chordata</taxon>
        <taxon>Craniata</taxon>
        <taxon>Vertebrata</taxon>
        <taxon>Euteleostomi</taxon>
        <taxon>Actinopterygii</taxon>
        <taxon>Neopterygii</taxon>
        <taxon>Teleostei</taxon>
        <taxon>Ostariophysi</taxon>
        <taxon>Cypriniformes</taxon>
        <taxon>Cyprinidae</taxon>
        <taxon>Labeoninae</taxon>
        <taxon>Labeonini</taxon>
        <taxon>Cirrhinus</taxon>
    </lineage>
</organism>
<accession>A0ABD0NF50</accession>
<comment type="similarity">
    <text evidence="2">Belongs to the SNF2/RAD54 helicase family.</text>
</comment>
<evidence type="ECO:0000256" key="2">
    <source>
        <dbReference type="ARBA" id="ARBA00007025"/>
    </source>
</evidence>
<dbReference type="SUPFAM" id="SSF52540">
    <property type="entry name" value="P-loop containing nucleoside triphosphate hydrolases"/>
    <property type="match status" value="1"/>
</dbReference>
<dbReference type="InterPro" id="IPR044574">
    <property type="entry name" value="ARIP4-like"/>
</dbReference>
<evidence type="ECO:0000313" key="11">
    <source>
        <dbReference type="Proteomes" id="UP001529510"/>
    </source>
</evidence>
<keyword evidence="4" id="KW-0378">Hydrolase</keyword>
<evidence type="ECO:0000259" key="9">
    <source>
        <dbReference type="PROSITE" id="PS51192"/>
    </source>
</evidence>
<dbReference type="GO" id="GO:0005634">
    <property type="term" value="C:nucleus"/>
    <property type="evidence" value="ECO:0007669"/>
    <property type="project" value="UniProtKB-SubCell"/>
</dbReference>
<feature type="region of interest" description="Disordered" evidence="8">
    <location>
        <begin position="22"/>
        <end position="52"/>
    </location>
</feature>
<evidence type="ECO:0000313" key="10">
    <source>
        <dbReference type="EMBL" id="KAL0160655.1"/>
    </source>
</evidence>
<feature type="domain" description="Helicase ATP-binding" evidence="9">
    <location>
        <begin position="103"/>
        <end position="335"/>
    </location>
</feature>
<evidence type="ECO:0000256" key="5">
    <source>
        <dbReference type="ARBA" id="ARBA00022840"/>
    </source>
</evidence>
<dbReference type="InterPro" id="IPR038718">
    <property type="entry name" value="SNF2-like_sf"/>
</dbReference>
<evidence type="ECO:0000256" key="8">
    <source>
        <dbReference type="SAM" id="MobiDB-lite"/>
    </source>
</evidence>
<keyword evidence="7" id="KW-0539">Nucleus</keyword>
<name>A0ABD0NF50_CIRMR</name>
<reference evidence="10 11" key="1">
    <citation type="submission" date="2024-05" db="EMBL/GenBank/DDBJ databases">
        <title>Genome sequencing and assembly of Indian major carp, Cirrhinus mrigala (Hamilton, 1822).</title>
        <authorList>
            <person name="Mohindra V."/>
            <person name="Chowdhury L.M."/>
            <person name="Lal K."/>
            <person name="Jena J.K."/>
        </authorList>
    </citation>
    <scope>NUCLEOTIDE SEQUENCE [LARGE SCALE GENOMIC DNA]</scope>
    <source>
        <strain evidence="10">CM1030</strain>
        <tissue evidence="10">Blood</tissue>
    </source>
</reference>
<dbReference type="AlphaFoldDB" id="A0ABD0NF50"/>
<keyword evidence="4" id="KW-0347">Helicase</keyword>
<comment type="caution">
    <text evidence="10">The sequence shown here is derived from an EMBL/GenBank/DDBJ whole genome shotgun (WGS) entry which is preliminary data.</text>
</comment>
<evidence type="ECO:0000256" key="1">
    <source>
        <dbReference type="ARBA" id="ARBA00004123"/>
    </source>
</evidence>